<dbReference type="OrthoDB" id="78024at2759"/>
<feature type="compositionally biased region" description="Basic and acidic residues" evidence="1">
    <location>
        <begin position="157"/>
        <end position="166"/>
    </location>
</feature>
<keyword evidence="3" id="KW-1185">Reference proteome</keyword>
<dbReference type="EMBL" id="JNBS01000501">
    <property type="protein sequence ID" value="OQS05128.1"/>
    <property type="molecule type" value="Genomic_DNA"/>
</dbReference>
<comment type="caution">
    <text evidence="2">The sequence shown here is derived from an EMBL/GenBank/DDBJ whole genome shotgun (WGS) entry which is preliminary data.</text>
</comment>
<protein>
    <submittedName>
        <fullName evidence="2">Uncharacterized protein</fullName>
    </submittedName>
</protein>
<evidence type="ECO:0000313" key="2">
    <source>
        <dbReference type="EMBL" id="OQS05128.1"/>
    </source>
</evidence>
<dbReference type="Proteomes" id="UP000243217">
    <property type="component" value="Unassembled WGS sequence"/>
</dbReference>
<dbReference type="AlphaFoldDB" id="A0A1W0A4H2"/>
<feature type="compositionally biased region" description="Acidic residues" evidence="1">
    <location>
        <begin position="139"/>
        <end position="152"/>
    </location>
</feature>
<name>A0A1W0A4H2_9STRA</name>
<gene>
    <name evidence="2" type="ORF">THRCLA_20714</name>
</gene>
<evidence type="ECO:0000313" key="3">
    <source>
        <dbReference type="Proteomes" id="UP000243217"/>
    </source>
</evidence>
<sequence>MYCLLWKTLNHKVKPLSTPKGNWKKNDLFNACMKFGLYDVNINDLKATMWPRLKMYVATNIVPVVVDMARERGHDVIYTPPNYYHIWAIVKGRVGCAYTAETTFEQVYERLETAFWNLDAVCAFLFLFAVNQKIRASDDADEPASDHVEDDVVSSSNKDEESNTDE</sequence>
<reference evidence="2 3" key="1">
    <citation type="journal article" date="2014" name="Genome Biol. Evol.">
        <title>The secreted proteins of Achlya hypogyna and Thraustotheca clavata identify the ancestral oomycete secretome and reveal gene acquisitions by horizontal gene transfer.</title>
        <authorList>
            <person name="Misner I."/>
            <person name="Blouin N."/>
            <person name="Leonard G."/>
            <person name="Richards T.A."/>
            <person name="Lane C.E."/>
        </authorList>
    </citation>
    <scope>NUCLEOTIDE SEQUENCE [LARGE SCALE GENOMIC DNA]</scope>
    <source>
        <strain evidence="2 3">ATCC 34112</strain>
    </source>
</reference>
<feature type="region of interest" description="Disordered" evidence="1">
    <location>
        <begin position="137"/>
        <end position="166"/>
    </location>
</feature>
<accession>A0A1W0A4H2</accession>
<proteinExistence type="predicted"/>
<organism evidence="2 3">
    <name type="scientific">Thraustotheca clavata</name>
    <dbReference type="NCBI Taxonomy" id="74557"/>
    <lineage>
        <taxon>Eukaryota</taxon>
        <taxon>Sar</taxon>
        <taxon>Stramenopiles</taxon>
        <taxon>Oomycota</taxon>
        <taxon>Saprolegniomycetes</taxon>
        <taxon>Saprolegniales</taxon>
        <taxon>Achlyaceae</taxon>
        <taxon>Thraustotheca</taxon>
    </lineage>
</organism>
<evidence type="ECO:0000256" key="1">
    <source>
        <dbReference type="SAM" id="MobiDB-lite"/>
    </source>
</evidence>